<accession>A0ABM8ZLV9</accession>
<dbReference type="EMBL" id="CAKLCM010000003">
    <property type="protein sequence ID" value="CAH0529513.1"/>
    <property type="molecule type" value="Genomic_DNA"/>
</dbReference>
<comment type="caution">
    <text evidence="2">The sequence shown here is derived from an EMBL/GenBank/DDBJ whole genome shotgun (WGS) entry which is preliminary data.</text>
</comment>
<proteinExistence type="predicted"/>
<keyword evidence="1" id="KW-0472">Membrane</keyword>
<organism evidence="2 3">
    <name type="scientific">Vibrio hippocampi</name>
    <dbReference type="NCBI Taxonomy" id="654686"/>
    <lineage>
        <taxon>Bacteria</taxon>
        <taxon>Pseudomonadati</taxon>
        <taxon>Pseudomonadota</taxon>
        <taxon>Gammaproteobacteria</taxon>
        <taxon>Vibrionales</taxon>
        <taxon>Vibrionaceae</taxon>
        <taxon>Vibrio</taxon>
    </lineage>
</organism>
<evidence type="ECO:0008006" key="4">
    <source>
        <dbReference type="Google" id="ProtNLM"/>
    </source>
</evidence>
<evidence type="ECO:0000256" key="1">
    <source>
        <dbReference type="SAM" id="Phobius"/>
    </source>
</evidence>
<keyword evidence="1" id="KW-0812">Transmembrane</keyword>
<reference evidence="2" key="1">
    <citation type="submission" date="2021-12" db="EMBL/GenBank/DDBJ databases">
        <authorList>
            <person name="Rodrigo-Torres L."/>
            <person name="Arahal R. D."/>
            <person name="Lucena T."/>
        </authorList>
    </citation>
    <scope>NUCLEOTIDE SEQUENCE</scope>
    <source>
        <strain evidence="2">CECT 8226</strain>
    </source>
</reference>
<feature type="transmembrane region" description="Helical" evidence="1">
    <location>
        <begin position="6"/>
        <end position="26"/>
    </location>
</feature>
<keyword evidence="1" id="KW-1133">Transmembrane helix</keyword>
<name>A0ABM8ZLV9_9VIBR</name>
<sequence length="29" mass="3347">MSQTDIWMIGVIVVGFIFYGCTVYFGKRD</sequence>
<gene>
    <name evidence="2" type="ORF">VHP8226_03267</name>
</gene>
<evidence type="ECO:0000313" key="2">
    <source>
        <dbReference type="EMBL" id="CAH0529513.1"/>
    </source>
</evidence>
<protein>
    <recommendedName>
        <fullName evidence="4">Potassium-transporting ATPase subunit F</fullName>
    </recommendedName>
</protein>
<keyword evidence="3" id="KW-1185">Reference proteome</keyword>
<evidence type="ECO:0000313" key="3">
    <source>
        <dbReference type="Proteomes" id="UP000838160"/>
    </source>
</evidence>
<dbReference type="Proteomes" id="UP000838160">
    <property type="component" value="Unassembled WGS sequence"/>
</dbReference>